<feature type="signal peptide" evidence="1">
    <location>
        <begin position="1"/>
        <end position="16"/>
    </location>
</feature>
<accession>A0A1W6P2U1</accession>
<evidence type="ECO:0000313" key="3">
    <source>
        <dbReference type="Proteomes" id="UP000242447"/>
    </source>
</evidence>
<name>A0A1W6P2U1_9RHOB</name>
<feature type="chain" id="PRO_5010876734" description="Lipoprotein" evidence="1">
    <location>
        <begin position="17"/>
        <end position="225"/>
    </location>
</feature>
<keyword evidence="1" id="KW-0732">Signal</keyword>
<evidence type="ECO:0000256" key="1">
    <source>
        <dbReference type="SAM" id="SignalP"/>
    </source>
</evidence>
<proteinExistence type="predicted"/>
<dbReference type="Pfam" id="PF11102">
    <property type="entry name" value="YjbF"/>
    <property type="match status" value="1"/>
</dbReference>
<keyword evidence="3" id="KW-1185">Reference proteome</keyword>
<dbReference type="Gene3D" id="2.40.360.10">
    <property type="entry name" value="YmcC-like"/>
    <property type="match status" value="1"/>
</dbReference>
<reference evidence="2 3" key="1">
    <citation type="submission" date="2017-02" db="EMBL/GenBank/DDBJ databases">
        <title>Ketogulonicigenium robustum SPU B003 Genome sequencing and assembly.</title>
        <authorList>
            <person name="Li Y."/>
            <person name="Liu L."/>
            <person name="Wang C."/>
            <person name="Zhang M."/>
            <person name="Zhang T."/>
            <person name="Zhang Y."/>
        </authorList>
    </citation>
    <scope>NUCLEOTIDE SEQUENCE [LARGE SCALE GENOMIC DNA]</scope>
    <source>
        <strain evidence="2 3">SPU_B003</strain>
    </source>
</reference>
<dbReference type="EMBL" id="CP019937">
    <property type="protein sequence ID" value="ARO15749.1"/>
    <property type="molecule type" value="Genomic_DNA"/>
</dbReference>
<dbReference type="Proteomes" id="UP000242447">
    <property type="component" value="Chromosome"/>
</dbReference>
<evidence type="ECO:0008006" key="4">
    <source>
        <dbReference type="Google" id="ProtNLM"/>
    </source>
</evidence>
<dbReference type="InterPro" id="IPR023373">
    <property type="entry name" value="YmcC_sf"/>
</dbReference>
<organism evidence="2 3">
    <name type="scientific">Ketogulonicigenium robustum</name>
    <dbReference type="NCBI Taxonomy" id="92947"/>
    <lineage>
        <taxon>Bacteria</taxon>
        <taxon>Pseudomonadati</taxon>
        <taxon>Pseudomonadota</taxon>
        <taxon>Alphaproteobacteria</taxon>
        <taxon>Rhodobacterales</taxon>
        <taxon>Roseobacteraceae</taxon>
        <taxon>Ketogulonicigenium</taxon>
    </lineage>
</organism>
<protein>
    <recommendedName>
        <fullName evidence="4">Lipoprotein</fullName>
    </recommendedName>
</protein>
<dbReference type="SUPFAM" id="SSF159270">
    <property type="entry name" value="YmcC-like"/>
    <property type="match status" value="1"/>
</dbReference>
<dbReference type="STRING" id="92947.BVG79_02409"/>
<dbReference type="PROSITE" id="PS51257">
    <property type="entry name" value="PROKAR_LIPOPROTEIN"/>
    <property type="match status" value="1"/>
</dbReference>
<evidence type="ECO:0000313" key="2">
    <source>
        <dbReference type="EMBL" id="ARO15749.1"/>
    </source>
</evidence>
<dbReference type="OrthoDB" id="6237231at2"/>
<dbReference type="AlphaFoldDB" id="A0A1W6P2U1"/>
<sequence length="225" mass="23837">MKKIGFWATAALMALAGCGGGSPLASVAQVAGKVLPLAMGDSDTPPPPVVVDPAVFQPEAIAARPDDYVVVTVNAMGVNEMAHRQQLSGDRATFITQSGLQFTLQDGVLLSTRGFGADLVTTGAIDPAALQAVIRAGEGSTTRIVERLTPQGQIESQRFQCVFTAIGPEEVALALSTITANRVNERCTGPQMIFDNIYWLEESGKIAAARQYVSPSVAYLRFNRL</sequence>
<dbReference type="RefSeq" id="WP_085787103.1">
    <property type="nucleotide sequence ID" value="NZ_CP019937.1"/>
</dbReference>
<dbReference type="InterPro" id="IPR021308">
    <property type="entry name" value="GfcB"/>
</dbReference>
<dbReference type="KEGG" id="kro:BVG79_02409"/>
<gene>
    <name evidence="2" type="ORF">BVG79_02409</name>
</gene>